<feature type="coiled-coil region" evidence="1">
    <location>
        <begin position="9"/>
        <end position="36"/>
    </location>
</feature>
<evidence type="ECO:0000256" key="1">
    <source>
        <dbReference type="SAM" id="Coils"/>
    </source>
</evidence>
<proteinExistence type="predicted"/>
<dbReference type="OrthoDB" id="7360696at2"/>
<dbReference type="Proteomes" id="UP000192936">
    <property type="component" value="Unassembled WGS sequence"/>
</dbReference>
<organism evidence="3 4">
    <name type="scientific">Azospirillum oryzae</name>
    <dbReference type="NCBI Taxonomy" id="286727"/>
    <lineage>
        <taxon>Bacteria</taxon>
        <taxon>Pseudomonadati</taxon>
        <taxon>Pseudomonadota</taxon>
        <taxon>Alphaproteobacteria</taxon>
        <taxon>Rhodospirillales</taxon>
        <taxon>Azospirillaceae</taxon>
        <taxon>Azospirillum</taxon>
    </lineage>
</organism>
<dbReference type="RefSeq" id="WP_085083773.1">
    <property type="nucleotide sequence ID" value="NZ_FXAK01000002.1"/>
</dbReference>
<dbReference type="STRING" id="286727.SAMN02982917_1473"/>
<reference evidence="3 4" key="1">
    <citation type="submission" date="2017-04" db="EMBL/GenBank/DDBJ databases">
        <authorList>
            <person name="Afonso C.L."/>
            <person name="Miller P.J."/>
            <person name="Scott M.A."/>
            <person name="Spackman E."/>
            <person name="Goraichik I."/>
            <person name="Dimitrov K.M."/>
            <person name="Suarez D.L."/>
            <person name="Swayne D.E."/>
        </authorList>
    </citation>
    <scope>NUCLEOTIDE SEQUENCE [LARGE SCALE GENOMIC DNA]</scope>
    <source>
        <strain evidence="3 4">A2P</strain>
    </source>
</reference>
<gene>
    <name evidence="3" type="ORF">SAMN02982917_1473</name>
</gene>
<evidence type="ECO:0000313" key="4">
    <source>
        <dbReference type="Proteomes" id="UP000192936"/>
    </source>
</evidence>
<evidence type="ECO:0000313" key="3">
    <source>
        <dbReference type="EMBL" id="SMF31178.1"/>
    </source>
</evidence>
<feature type="compositionally biased region" description="Basic residues" evidence="2">
    <location>
        <begin position="177"/>
        <end position="190"/>
    </location>
</feature>
<keyword evidence="1" id="KW-0175">Coiled coil</keyword>
<evidence type="ECO:0000256" key="2">
    <source>
        <dbReference type="SAM" id="MobiDB-lite"/>
    </source>
</evidence>
<dbReference type="AlphaFoldDB" id="A0A1X7EBV2"/>
<feature type="region of interest" description="Disordered" evidence="2">
    <location>
        <begin position="163"/>
        <end position="190"/>
    </location>
</feature>
<accession>A0A1X7EBV2</accession>
<name>A0A1X7EBV2_9PROT</name>
<sequence>MAWGRDNGRERVKSLLAALERQATEASRLAERAQRDMGDDRFASFLDFRRKVEEIRALFALTEEHLQGVDESRLSDLRAEFERMDLLLTRMLVRAMRNYFSGMREDQVLPIGARELFEPELRSIDQTRTRLLSPRYADRVAQEVLEDLDATAELIRKTIARAPSLPDFSDSPSPPKPTRRLRTLGRPIRN</sequence>
<protein>
    <submittedName>
        <fullName evidence="3">Uncharacterized protein</fullName>
    </submittedName>
</protein>
<dbReference type="EMBL" id="FXAK01000002">
    <property type="protein sequence ID" value="SMF31178.1"/>
    <property type="molecule type" value="Genomic_DNA"/>
</dbReference>